<dbReference type="EMBL" id="BAAAFR010000008">
    <property type="protein sequence ID" value="GAA0323117.1"/>
    <property type="molecule type" value="Genomic_DNA"/>
</dbReference>
<name>A0ABP3FSF1_9GAMM</name>
<keyword evidence="3" id="KW-1185">Reference proteome</keyword>
<dbReference type="InterPro" id="IPR031165">
    <property type="entry name" value="GNAT_YJDJ"/>
</dbReference>
<dbReference type="PANTHER" id="PTHR31435:SF10">
    <property type="entry name" value="BSR4717 PROTEIN"/>
    <property type="match status" value="1"/>
</dbReference>
<feature type="domain" description="N-acetyltransferase" evidence="1">
    <location>
        <begin position="20"/>
        <end position="105"/>
    </location>
</feature>
<dbReference type="Pfam" id="PF14542">
    <property type="entry name" value="Acetyltransf_CG"/>
    <property type="match status" value="1"/>
</dbReference>
<gene>
    <name evidence="2" type="ORF">GCM10009129_21170</name>
</gene>
<dbReference type="Gene3D" id="3.40.630.30">
    <property type="match status" value="1"/>
</dbReference>
<evidence type="ECO:0000313" key="2">
    <source>
        <dbReference type="EMBL" id="GAA0323117.1"/>
    </source>
</evidence>
<comment type="caution">
    <text evidence="2">The sequence shown here is derived from an EMBL/GenBank/DDBJ whole genome shotgun (WGS) entry which is preliminary data.</text>
</comment>
<dbReference type="PROSITE" id="PS51729">
    <property type="entry name" value="GNAT_YJDJ"/>
    <property type="match status" value="1"/>
</dbReference>
<dbReference type="RefSeq" id="WP_201504612.1">
    <property type="nucleotide sequence ID" value="NZ_BAAAFR010000008.1"/>
</dbReference>
<dbReference type="Proteomes" id="UP001501787">
    <property type="component" value="Unassembled WGS sequence"/>
</dbReference>
<evidence type="ECO:0000313" key="3">
    <source>
        <dbReference type="Proteomes" id="UP001501787"/>
    </source>
</evidence>
<evidence type="ECO:0000259" key="1">
    <source>
        <dbReference type="PROSITE" id="PS51729"/>
    </source>
</evidence>
<dbReference type="PANTHER" id="PTHR31435">
    <property type="entry name" value="PROTEIN NATD1"/>
    <property type="match status" value="1"/>
</dbReference>
<reference evidence="3" key="1">
    <citation type="journal article" date="2019" name="Int. J. Syst. Evol. Microbiol.">
        <title>The Global Catalogue of Microorganisms (GCM) 10K type strain sequencing project: providing services to taxonomists for standard genome sequencing and annotation.</title>
        <authorList>
            <consortium name="The Broad Institute Genomics Platform"/>
            <consortium name="The Broad Institute Genome Sequencing Center for Infectious Disease"/>
            <person name="Wu L."/>
            <person name="Ma J."/>
        </authorList>
    </citation>
    <scope>NUCLEOTIDE SEQUENCE [LARGE SCALE GENOMIC DNA]</scope>
    <source>
        <strain evidence="3">JCM 16343</strain>
    </source>
</reference>
<proteinExistence type="predicted"/>
<sequence>MSTASSQTQDQADNTVLDITHNLNKHRFETEVDGTLAYISYQIQGERLVYDHTIVPDAIGGRGIGSALVAHALDYARSENKKVVPQCPFVASYIEKHPEYKDLTK</sequence>
<dbReference type="InterPro" id="IPR045057">
    <property type="entry name" value="Gcn5-rel_NAT"/>
</dbReference>
<protein>
    <submittedName>
        <fullName evidence="2">GNAT family N-acetyltransferase</fullName>
    </submittedName>
</protein>
<organism evidence="2 3">
    <name type="scientific">Psychrobacter aestuarii</name>
    <dbReference type="NCBI Taxonomy" id="556327"/>
    <lineage>
        <taxon>Bacteria</taxon>
        <taxon>Pseudomonadati</taxon>
        <taxon>Pseudomonadota</taxon>
        <taxon>Gammaproteobacteria</taxon>
        <taxon>Moraxellales</taxon>
        <taxon>Moraxellaceae</taxon>
        <taxon>Psychrobacter</taxon>
    </lineage>
</organism>
<dbReference type="CDD" id="cd04301">
    <property type="entry name" value="NAT_SF"/>
    <property type="match status" value="1"/>
</dbReference>
<dbReference type="InterPro" id="IPR016181">
    <property type="entry name" value="Acyl_CoA_acyltransferase"/>
</dbReference>
<accession>A0ABP3FSF1</accession>
<dbReference type="SUPFAM" id="SSF55729">
    <property type="entry name" value="Acyl-CoA N-acyltransferases (Nat)"/>
    <property type="match status" value="1"/>
</dbReference>